<dbReference type="EMBL" id="OGUS01000114">
    <property type="protein sequence ID" value="SPC12233.1"/>
    <property type="molecule type" value="Genomic_DNA"/>
</dbReference>
<dbReference type="AlphaFoldDB" id="A0A375FV73"/>
<accession>A0A375FV73</accession>
<proteinExistence type="predicted"/>
<organism evidence="1">
    <name type="scientific">Cupriavidus oxalaticus</name>
    <dbReference type="NCBI Taxonomy" id="96344"/>
    <lineage>
        <taxon>Bacteria</taxon>
        <taxon>Pseudomonadati</taxon>
        <taxon>Pseudomonadota</taxon>
        <taxon>Betaproteobacteria</taxon>
        <taxon>Burkholderiales</taxon>
        <taxon>Burkholderiaceae</taxon>
        <taxon>Cupriavidus</taxon>
    </lineage>
</organism>
<gene>
    <name evidence="1" type="ORF">CO2235_140034</name>
</gene>
<protein>
    <submittedName>
        <fullName evidence="1">Uncharacterized protein</fullName>
    </submittedName>
</protein>
<evidence type="ECO:0000313" key="1">
    <source>
        <dbReference type="EMBL" id="SPC12233.1"/>
    </source>
</evidence>
<comment type="caution">
    <text evidence="1">The sequence shown here is derived from an EMBL/GenBank/DDBJ whole genome shotgun (WGS) entry which is preliminary data.</text>
</comment>
<name>A0A375FV73_9BURK</name>
<reference evidence="1" key="1">
    <citation type="submission" date="2018-01" db="EMBL/GenBank/DDBJ databases">
        <authorList>
            <person name="Clerissi C."/>
        </authorList>
    </citation>
    <scope>NUCLEOTIDE SEQUENCE</scope>
    <source>
        <strain evidence="1">Cupriavidus oxalaticus LMG 2235</strain>
    </source>
</reference>
<sequence length="86" mass="9629">MWWRTRGRASSGPRLARPAPFAHCGGTNLLIKAHQEFGPGARIRGLPGIASGYRWGFHFIAFLRINMQKCTNGKHLSRPNCGAERR</sequence>
<dbReference type="Proteomes" id="UP000256862">
    <property type="component" value="Chromosome CO2235"/>
</dbReference>